<keyword evidence="1" id="KW-0175">Coiled coil</keyword>
<reference evidence="2 3" key="1">
    <citation type="submission" date="2019-01" db="EMBL/GenBank/DDBJ databases">
        <authorList>
            <person name="Sayadi A."/>
        </authorList>
    </citation>
    <scope>NUCLEOTIDE SEQUENCE [LARGE SCALE GENOMIC DNA]</scope>
</reference>
<proteinExistence type="predicted"/>
<gene>
    <name evidence="2" type="ORF">CALMAC_LOCUS4253</name>
</gene>
<dbReference type="OrthoDB" id="6710113at2759"/>
<feature type="coiled-coil region" evidence="1">
    <location>
        <begin position="191"/>
        <end position="218"/>
    </location>
</feature>
<dbReference type="Proteomes" id="UP000410492">
    <property type="component" value="Unassembled WGS sequence"/>
</dbReference>
<sequence>MSFGKAKRFNYKEPDLKVSPADYNISSSYDKGYSIPKCPRFRCKQDSEASTSCCKCSRTQDKFERRHNSVHCSTPNSTSPYENPLKSLIEKFNKEDIKNATFHKVPLSEPRCSTRDTSLKKNQNIFGSGSEGFIDDDYHSYTSSEELDSLAKIEEYEFNEVCKQFQKVLDRNIFQSGSKNTDFESLVLAKLDSIENEIKEFKENVDELNKNVRKENHADLQLLSMKDAQNYFGNQLSLVSKNKQSEVRGVIREAIQRLCYDLNKKKREMVKQSKAKVMDLLQEIEKGDADTDVHVKQLCVQVCKDLTRKVNGVLRENEIECYSGASAISGDQEDSFNYENICGILSEHLQQSKNENEGLAMDNLEITLKYEDTKETVNAQTTLISLLYEELETLKKAANKE</sequence>
<protein>
    <submittedName>
        <fullName evidence="2">Uncharacterized protein</fullName>
    </submittedName>
</protein>
<evidence type="ECO:0000313" key="3">
    <source>
        <dbReference type="Proteomes" id="UP000410492"/>
    </source>
</evidence>
<evidence type="ECO:0000256" key="1">
    <source>
        <dbReference type="SAM" id="Coils"/>
    </source>
</evidence>
<accession>A0A653BY65</accession>
<dbReference type="EMBL" id="CAACVG010006067">
    <property type="protein sequence ID" value="VEN39897.1"/>
    <property type="molecule type" value="Genomic_DNA"/>
</dbReference>
<name>A0A653BY65_CALMS</name>
<organism evidence="2 3">
    <name type="scientific">Callosobruchus maculatus</name>
    <name type="common">Southern cowpea weevil</name>
    <name type="synonym">Pulse bruchid</name>
    <dbReference type="NCBI Taxonomy" id="64391"/>
    <lineage>
        <taxon>Eukaryota</taxon>
        <taxon>Metazoa</taxon>
        <taxon>Ecdysozoa</taxon>
        <taxon>Arthropoda</taxon>
        <taxon>Hexapoda</taxon>
        <taxon>Insecta</taxon>
        <taxon>Pterygota</taxon>
        <taxon>Neoptera</taxon>
        <taxon>Endopterygota</taxon>
        <taxon>Coleoptera</taxon>
        <taxon>Polyphaga</taxon>
        <taxon>Cucujiformia</taxon>
        <taxon>Chrysomeloidea</taxon>
        <taxon>Chrysomelidae</taxon>
        <taxon>Bruchinae</taxon>
        <taxon>Bruchini</taxon>
        <taxon>Callosobruchus</taxon>
    </lineage>
</organism>
<evidence type="ECO:0000313" key="2">
    <source>
        <dbReference type="EMBL" id="VEN39897.1"/>
    </source>
</evidence>
<keyword evidence="3" id="KW-1185">Reference proteome</keyword>
<dbReference type="AlphaFoldDB" id="A0A653BY65"/>